<dbReference type="Pfam" id="PF14599">
    <property type="entry name" value="zinc_ribbon_6"/>
    <property type="match status" value="1"/>
</dbReference>
<feature type="compositionally biased region" description="Basic and acidic residues" evidence="6">
    <location>
        <begin position="24"/>
        <end position="34"/>
    </location>
</feature>
<keyword evidence="9" id="KW-1185">Reference proteome</keyword>
<dbReference type="GO" id="GO:0006511">
    <property type="term" value="P:ubiquitin-dependent protein catabolic process"/>
    <property type="evidence" value="ECO:0007669"/>
    <property type="project" value="TreeGrafter"/>
</dbReference>
<dbReference type="GeneID" id="73382023"/>
<evidence type="ECO:0000256" key="6">
    <source>
        <dbReference type="SAM" id="MobiDB-lite"/>
    </source>
</evidence>
<keyword evidence="2 4" id="KW-0863">Zinc-finger</keyword>
<dbReference type="PANTHER" id="PTHR21319:SF0">
    <property type="entry name" value="AND RING FINGER DOMAIN PROTEIN, PUTATIVE (AFU_ORTHOLOGUE AFUA_1G08900)-RELATED"/>
    <property type="match status" value="1"/>
</dbReference>
<proteinExistence type="predicted"/>
<organism evidence="8 9">
    <name type="scientific">Candida oxycetoniae</name>
    <dbReference type="NCBI Taxonomy" id="497107"/>
    <lineage>
        <taxon>Eukaryota</taxon>
        <taxon>Fungi</taxon>
        <taxon>Dikarya</taxon>
        <taxon>Ascomycota</taxon>
        <taxon>Saccharomycotina</taxon>
        <taxon>Pichiomycetes</taxon>
        <taxon>Debaryomycetaceae</taxon>
        <taxon>Candida/Lodderomyces clade</taxon>
        <taxon>Candida</taxon>
    </lineage>
</organism>
<dbReference type="GO" id="GO:0016567">
    <property type="term" value="P:protein ubiquitination"/>
    <property type="evidence" value="ECO:0007669"/>
    <property type="project" value="TreeGrafter"/>
</dbReference>
<evidence type="ECO:0000256" key="2">
    <source>
        <dbReference type="ARBA" id="ARBA00022771"/>
    </source>
</evidence>
<keyword evidence="3" id="KW-0862">Zinc</keyword>
<feature type="compositionally biased region" description="Acidic residues" evidence="6">
    <location>
        <begin position="371"/>
        <end position="380"/>
    </location>
</feature>
<evidence type="ECO:0000313" key="9">
    <source>
        <dbReference type="Proteomes" id="UP001202479"/>
    </source>
</evidence>
<dbReference type="Pfam" id="PF05495">
    <property type="entry name" value="zf-CHY"/>
    <property type="match status" value="1"/>
</dbReference>
<dbReference type="AlphaFoldDB" id="A0AAI9SU55"/>
<dbReference type="SUPFAM" id="SSF161219">
    <property type="entry name" value="CHY zinc finger-like"/>
    <property type="match status" value="1"/>
</dbReference>
<dbReference type="GO" id="GO:0008270">
    <property type="term" value="F:zinc ion binding"/>
    <property type="evidence" value="ECO:0007669"/>
    <property type="project" value="UniProtKB-KW"/>
</dbReference>
<evidence type="ECO:0000259" key="7">
    <source>
        <dbReference type="PROSITE" id="PS51266"/>
    </source>
</evidence>
<evidence type="ECO:0000256" key="5">
    <source>
        <dbReference type="SAM" id="Coils"/>
    </source>
</evidence>
<accession>A0AAI9SU55</accession>
<comment type="caution">
    <text evidence="8">The sequence shown here is derived from an EMBL/GenBank/DDBJ whole genome shotgun (WGS) entry which is preliminary data.</text>
</comment>
<keyword evidence="5" id="KW-0175">Coiled coil</keyword>
<dbReference type="RefSeq" id="XP_049178481.1">
    <property type="nucleotide sequence ID" value="XM_049325844.1"/>
</dbReference>
<dbReference type="PANTHER" id="PTHR21319">
    <property type="entry name" value="RING FINGER AND CHY ZINC FINGER DOMAIN-CONTAINING PROTEIN 1"/>
    <property type="match status" value="1"/>
</dbReference>
<reference evidence="8" key="1">
    <citation type="journal article" date="2022" name="DNA Res.">
        <title>Genome analysis of five recently described species of the CUG-Ser clade uncovers Candida theae as a new hybrid lineage with pathogenic potential in the Candida parapsilosis species complex.</title>
        <authorList>
            <person name="Mixao V."/>
            <person name="Del Olmo V."/>
            <person name="Hegedusova E."/>
            <person name="Saus E."/>
            <person name="Pryszcz L."/>
            <person name="Cillingova A."/>
            <person name="Nosek J."/>
            <person name="Gabaldon T."/>
        </authorList>
    </citation>
    <scope>NUCLEOTIDE SEQUENCE</scope>
    <source>
        <strain evidence="8">CBS 10844</strain>
    </source>
</reference>
<dbReference type="GO" id="GO:0005634">
    <property type="term" value="C:nucleus"/>
    <property type="evidence" value="ECO:0007669"/>
    <property type="project" value="TreeGrafter"/>
</dbReference>
<feature type="domain" description="CHY-type" evidence="7">
    <location>
        <begin position="396"/>
        <end position="464"/>
    </location>
</feature>
<protein>
    <recommendedName>
        <fullName evidence="7">CHY-type domain-containing protein</fullName>
    </recommendedName>
</protein>
<feature type="compositionally biased region" description="Acidic residues" evidence="6">
    <location>
        <begin position="35"/>
        <end position="50"/>
    </location>
</feature>
<feature type="region of interest" description="Disordered" evidence="6">
    <location>
        <begin position="1"/>
        <end position="54"/>
    </location>
</feature>
<dbReference type="Gene3D" id="2.20.28.10">
    <property type="match status" value="1"/>
</dbReference>
<dbReference type="EMBL" id="JAHUZD010000141">
    <property type="protein sequence ID" value="KAI3402734.1"/>
    <property type="molecule type" value="Genomic_DNA"/>
</dbReference>
<evidence type="ECO:0000313" key="8">
    <source>
        <dbReference type="EMBL" id="KAI3402734.1"/>
    </source>
</evidence>
<feature type="compositionally biased region" description="Basic and acidic residues" evidence="6">
    <location>
        <begin position="1"/>
        <end position="15"/>
    </location>
</feature>
<evidence type="ECO:0000256" key="4">
    <source>
        <dbReference type="PROSITE-ProRule" id="PRU00601"/>
    </source>
</evidence>
<dbReference type="GO" id="GO:0061630">
    <property type="term" value="F:ubiquitin protein ligase activity"/>
    <property type="evidence" value="ECO:0007669"/>
    <property type="project" value="TreeGrafter"/>
</dbReference>
<feature type="compositionally biased region" description="Acidic residues" evidence="6">
    <location>
        <begin position="160"/>
        <end position="178"/>
    </location>
</feature>
<name>A0AAI9SU55_9ASCO</name>
<feature type="compositionally biased region" description="Basic and acidic residues" evidence="6">
    <location>
        <begin position="361"/>
        <end position="370"/>
    </location>
</feature>
<evidence type="ECO:0000256" key="1">
    <source>
        <dbReference type="ARBA" id="ARBA00022723"/>
    </source>
</evidence>
<dbReference type="InterPro" id="IPR039512">
    <property type="entry name" value="RCHY1_zinc-ribbon"/>
</dbReference>
<feature type="region of interest" description="Disordered" evidence="6">
    <location>
        <begin position="160"/>
        <end position="184"/>
    </location>
</feature>
<dbReference type="Proteomes" id="UP001202479">
    <property type="component" value="Unassembled WGS sequence"/>
</dbReference>
<dbReference type="PROSITE" id="PS51266">
    <property type="entry name" value="ZF_CHY"/>
    <property type="match status" value="1"/>
</dbReference>
<keyword evidence="1" id="KW-0479">Metal-binding</keyword>
<dbReference type="InterPro" id="IPR037274">
    <property type="entry name" value="Znf_CHY_sf"/>
</dbReference>
<dbReference type="InterPro" id="IPR008913">
    <property type="entry name" value="Znf_CHY"/>
</dbReference>
<gene>
    <name evidence="8" type="ORF">KGF56_004408</name>
</gene>
<evidence type="ECO:0000256" key="3">
    <source>
        <dbReference type="ARBA" id="ARBA00022833"/>
    </source>
</evidence>
<sequence length="563" mass="65382">MSVEVSDRSTVHGHNDNVLGKKRRGEEPKEVDPKQEEEEKEEKEEEEEGEFNAMSRDLDQIGKINLTYFFDKVNLNLPDLKNLSSEFNKQLDKYKTYYRNYNKEDLALNAPPILVSLKEIVHARLQIKQFSNDLTSVLDRLQPITEVIHRAVILPAEDVSEFEDDDEEEEEEVVEGDGEGYAKDDLQEEMDPEIRKVADAIGLGEVISNGQAYIAKFIKQVTRRTNIDDSSNFASSQHQDVSTNNLDQIEGLSEKVIKELTELNSMEEFKKEEILRSKILAIQELDIEQIHKNKLMTKLMMGNYFKYINQQLKDEEEKLSSLLDEKQILSSVGQTVSVDNNINKDVIKPLSHKGSEEEEKGEEKEEKEKYDDDDDDDDDDEVIITEEDQRTTYFDKENNILGCPHYQRNCKLECTTCRQWFTCPFCHDAKVTSHKMIRNQVKHILLKHSYKCPICKKSIANVENQFRLLDQEISQSPMPDPYNTWSCTITCNDCKGKSNCPYHVLGLKCKYCKSYNTNQLKIKKPNEPEEEPENDEKHDFDANIMRLVQTNLQNNFDIDLRYA</sequence>
<feature type="region of interest" description="Disordered" evidence="6">
    <location>
        <begin position="347"/>
        <end position="380"/>
    </location>
</feature>
<feature type="coiled-coil region" evidence="5">
    <location>
        <begin position="305"/>
        <end position="332"/>
    </location>
</feature>